<feature type="non-terminal residue" evidence="3">
    <location>
        <position position="1"/>
    </location>
</feature>
<dbReference type="GO" id="GO:0005886">
    <property type="term" value="C:plasma membrane"/>
    <property type="evidence" value="ECO:0007669"/>
    <property type="project" value="TreeGrafter"/>
</dbReference>
<evidence type="ECO:0000256" key="2">
    <source>
        <dbReference type="SAM" id="Phobius"/>
    </source>
</evidence>
<dbReference type="InterPro" id="IPR050222">
    <property type="entry name" value="MATE_MdtK"/>
</dbReference>
<gene>
    <name evidence="3" type="ORF">S01H1_12453</name>
</gene>
<dbReference type="AlphaFoldDB" id="X0RHJ2"/>
<dbReference type="InterPro" id="IPR002528">
    <property type="entry name" value="MATE_fam"/>
</dbReference>
<feature type="transmembrane region" description="Helical" evidence="2">
    <location>
        <begin position="191"/>
        <end position="210"/>
    </location>
</feature>
<keyword evidence="1" id="KW-0813">Transport</keyword>
<keyword evidence="2" id="KW-0472">Membrane</keyword>
<comment type="caution">
    <text evidence="3">The sequence shown here is derived from an EMBL/GenBank/DDBJ whole genome shotgun (WGS) entry which is preliminary data.</text>
</comment>
<dbReference type="Pfam" id="PF01554">
    <property type="entry name" value="MatE"/>
    <property type="match status" value="1"/>
</dbReference>
<proteinExistence type="predicted"/>
<dbReference type="PANTHER" id="PTHR43298">
    <property type="entry name" value="MULTIDRUG RESISTANCE PROTEIN NORM-RELATED"/>
    <property type="match status" value="1"/>
</dbReference>
<keyword evidence="2" id="KW-1133">Transmembrane helix</keyword>
<feature type="transmembrane region" description="Helical" evidence="2">
    <location>
        <begin position="115"/>
        <end position="137"/>
    </location>
</feature>
<organism evidence="3">
    <name type="scientific">marine sediment metagenome</name>
    <dbReference type="NCBI Taxonomy" id="412755"/>
    <lineage>
        <taxon>unclassified sequences</taxon>
        <taxon>metagenomes</taxon>
        <taxon>ecological metagenomes</taxon>
    </lineage>
</organism>
<evidence type="ECO:0000256" key="1">
    <source>
        <dbReference type="ARBA" id="ARBA00022448"/>
    </source>
</evidence>
<evidence type="ECO:0000313" key="3">
    <source>
        <dbReference type="EMBL" id="GAF68334.1"/>
    </source>
</evidence>
<dbReference type="NCBIfam" id="TIGR00797">
    <property type="entry name" value="matE"/>
    <property type="match status" value="1"/>
</dbReference>
<sequence length="294" mass="32386">IMMLGAGINIILDPIFIYLLKLGVKGAAWATIISLCVSSAFLFYWLFIKRDTYVTFSFRQFRFRKVILKDILRVGIPSTFMQMSMALTMLIINLIAVKVGGTDGVAVFTTGWRVVMFATLPLVGIATAVTSVTGAAFGGKAYRKLDISYMYAIKIGASISLITAVITFFLAPSIAWLFTTTQEAFRIRPELITFLQIMCFFYPGVSFGMFSSAMFQGAGKGTISLTVTIIRTIVLVVPLAYLFAIVIDMGLDGVWWGMVAGNLTGSLIAFSWGRYFVRRMLSKAPVSKTSEVMN</sequence>
<dbReference type="GO" id="GO:0015297">
    <property type="term" value="F:antiporter activity"/>
    <property type="evidence" value="ECO:0007669"/>
    <property type="project" value="InterPro"/>
</dbReference>
<feature type="transmembrane region" description="Helical" evidence="2">
    <location>
        <begin position="27"/>
        <end position="47"/>
    </location>
</feature>
<reference evidence="3" key="1">
    <citation type="journal article" date="2014" name="Front. Microbiol.">
        <title>High frequency of phylogenetically diverse reductive dehalogenase-homologous genes in deep subseafloor sedimentary metagenomes.</title>
        <authorList>
            <person name="Kawai M."/>
            <person name="Futagami T."/>
            <person name="Toyoda A."/>
            <person name="Takaki Y."/>
            <person name="Nishi S."/>
            <person name="Hori S."/>
            <person name="Arai W."/>
            <person name="Tsubouchi T."/>
            <person name="Morono Y."/>
            <person name="Uchiyama I."/>
            <person name="Ito T."/>
            <person name="Fujiyama A."/>
            <person name="Inagaki F."/>
            <person name="Takami H."/>
        </authorList>
    </citation>
    <scope>NUCLEOTIDE SEQUENCE</scope>
    <source>
        <strain evidence="3">Expedition CK06-06</strain>
    </source>
</reference>
<protein>
    <recommendedName>
        <fullName evidence="4">Polysaccharide biosynthesis protein C-terminal domain-containing protein</fullName>
    </recommendedName>
</protein>
<name>X0RHJ2_9ZZZZ</name>
<feature type="transmembrane region" description="Helical" evidence="2">
    <location>
        <begin position="149"/>
        <end position="171"/>
    </location>
</feature>
<dbReference type="GO" id="GO:0042910">
    <property type="term" value="F:xenobiotic transmembrane transporter activity"/>
    <property type="evidence" value="ECO:0007669"/>
    <property type="project" value="InterPro"/>
</dbReference>
<keyword evidence="2" id="KW-0812">Transmembrane</keyword>
<accession>X0RHJ2</accession>
<feature type="transmembrane region" description="Helical" evidence="2">
    <location>
        <begin position="71"/>
        <end position="95"/>
    </location>
</feature>
<dbReference type="PANTHER" id="PTHR43298:SF2">
    <property type="entry name" value="FMN_FAD EXPORTER YEEO-RELATED"/>
    <property type="match status" value="1"/>
</dbReference>
<feature type="transmembrane region" description="Helical" evidence="2">
    <location>
        <begin position="222"/>
        <end position="247"/>
    </location>
</feature>
<dbReference type="EMBL" id="BARS01006391">
    <property type="protein sequence ID" value="GAF68334.1"/>
    <property type="molecule type" value="Genomic_DNA"/>
</dbReference>
<feature type="transmembrane region" description="Helical" evidence="2">
    <location>
        <begin position="253"/>
        <end position="273"/>
    </location>
</feature>
<evidence type="ECO:0008006" key="4">
    <source>
        <dbReference type="Google" id="ProtNLM"/>
    </source>
</evidence>